<feature type="binding site" evidence="9">
    <location>
        <position position="186"/>
    </location>
    <ligand>
        <name>ATP</name>
        <dbReference type="ChEBI" id="CHEBI:30616"/>
    </ligand>
</feature>
<keyword evidence="2 9" id="KW-0479">Metal-binding</keyword>
<comment type="subunit">
    <text evidence="9">Homodimer.</text>
</comment>
<comment type="cofactor">
    <cofactor evidence="9">
        <name>Mg(2+)</name>
        <dbReference type="ChEBI" id="CHEBI:18420"/>
    </cofactor>
    <text evidence="9">Requires a divalent cation, most likely magnesium in vivo, as an electrophilic catalyst to aid phosphoryl group transfer. It is the chelate of the metal and the nucleotide that is the actual substrate.</text>
</comment>
<keyword evidence="5 9" id="KW-0067">ATP-binding</keyword>
<feature type="binding site" evidence="9">
    <location>
        <position position="255"/>
    </location>
    <ligand>
        <name>K(+)</name>
        <dbReference type="ChEBI" id="CHEBI:29103"/>
    </ligand>
</feature>
<comment type="similarity">
    <text evidence="9">Belongs to the carbohydrate kinase PfkB family. Ribokinase subfamily.</text>
</comment>
<keyword evidence="1 9" id="KW-0808">Transferase</keyword>
<keyword evidence="4 9" id="KW-0418">Kinase</keyword>
<dbReference type="HAMAP" id="MF_01987">
    <property type="entry name" value="Ribokinase"/>
    <property type="match status" value="1"/>
</dbReference>
<dbReference type="GO" id="GO:0046872">
    <property type="term" value="F:metal ion binding"/>
    <property type="evidence" value="ECO:0007669"/>
    <property type="project" value="UniProtKB-KW"/>
</dbReference>
<dbReference type="GO" id="GO:0019303">
    <property type="term" value="P:D-ribose catabolic process"/>
    <property type="evidence" value="ECO:0007669"/>
    <property type="project" value="UniProtKB-UniRule"/>
</dbReference>
<feature type="binding site" evidence="9">
    <location>
        <begin position="39"/>
        <end position="43"/>
    </location>
    <ligand>
        <name>substrate</name>
    </ligand>
</feature>
<evidence type="ECO:0000256" key="6">
    <source>
        <dbReference type="ARBA" id="ARBA00022842"/>
    </source>
</evidence>
<dbReference type="Pfam" id="PF00294">
    <property type="entry name" value="PfkB"/>
    <property type="match status" value="1"/>
</dbReference>
<dbReference type="InterPro" id="IPR011877">
    <property type="entry name" value="Ribokinase"/>
</dbReference>
<evidence type="ECO:0000256" key="4">
    <source>
        <dbReference type="ARBA" id="ARBA00022777"/>
    </source>
</evidence>
<keyword evidence="7 9" id="KW-0630">Potassium</keyword>
<dbReference type="Proteomes" id="UP000234331">
    <property type="component" value="Unassembled WGS sequence"/>
</dbReference>
<comment type="subcellular location">
    <subcellularLocation>
        <location evidence="9">Cytoplasm</location>
    </subcellularLocation>
</comment>
<dbReference type="OrthoDB" id="9775849at2"/>
<feature type="binding site" evidence="9">
    <location>
        <position position="296"/>
    </location>
    <ligand>
        <name>K(+)</name>
        <dbReference type="ChEBI" id="CHEBI:29103"/>
    </ligand>
</feature>
<evidence type="ECO:0000256" key="7">
    <source>
        <dbReference type="ARBA" id="ARBA00022958"/>
    </source>
</evidence>
<comment type="activity regulation">
    <text evidence="9">Activated by a monovalent cation that binds near, but not in, the active site. The most likely occupant of the site in vivo is potassium. Ion binding induces a conformational change that may alter substrate affinity.</text>
</comment>
<feature type="binding site" evidence="9">
    <location>
        <position position="285"/>
    </location>
    <ligand>
        <name>ATP</name>
        <dbReference type="ChEBI" id="CHEBI:30616"/>
    </ligand>
</feature>
<dbReference type="PANTHER" id="PTHR10584:SF166">
    <property type="entry name" value="RIBOKINASE"/>
    <property type="match status" value="1"/>
</dbReference>
<feature type="binding site" evidence="9">
    <location>
        <position position="137"/>
    </location>
    <ligand>
        <name>substrate</name>
    </ligand>
</feature>
<dbReference type="AlphaFoldDB" id="A0A2I2KSW8"/>
<evidence type="ECO:0000256" key="1">
    <source>
        <dbReference type="ARBA" id="ARBA00022679"/>
    </source>
</evidence>
<dbReference type="GO" id="GO:0005524">
    <property type="term" value="F:ATP binding"/>
    <property type="evidence" value="ECO:0007669"/>
    <property type="project" value="UniProtKB-UniRule"/>
</dbReference>
<dbReference type="PANTHER" id="PTHR10584">
    <property type="entry name" value="SUGAR KINASE"/>
    <property type="match status" value="1"/>
</dbReference>
<dbReference type="UniPathway" id="UPA00916">
    <property type="reaction ID" value="UER00889"/>
</dbReference>
<keyword evidence="3 9" id="KW-0547">Nucleotide-binding</keyword>
<feature type="binding site" evidence="9">
    <location>
        <position position="291"/>
    </location>
    <ligand>
        <name>K(+)</name>
        <dbReference type="ChEBI" id="CHEBI:29103"/>
    </ligand>
</feature>
<dbReference type="InterPro" id="IPR002139">
    <property type="entry name" value="Ribo/fructo_kinase"/>
</dbReference>
<feature type="binding site" evidence="9">
    <location>
        <begin position="260"/>
        <end position="261"/>
    </location>
    <ligand>
        <name>ATP</name>
        <dbReference type="ChEBI" id="CHEBI:30616"/>
    </ligand>
</feature>
<feature type="binding site" evidence="9">
    <location>
        <begin position="229"/>
        <end position="234"/>
    </location>
    <ligand>
        <name>ATP</name>
        <dbReference type="ChEBI" id="CHEBI:30616"/>
    </ligand>
</feature>
<comment type="function">
    <text evidence="9">Catalyzes the phosphorylation of ribose at O-5 in a reaction requiring ATP and magnesium. The resulting D-ribose-5-phosphate can then be used either for sythesis of nucleotides, histidine, and tryptophan, or as a component of the pentose phosphate pathway.</text>
</comment>
<dbReference type="InterPro" id="IPR011611">
    <property type="entry name" value="PfkB_dom"/>
</dbReference>
<organism evidence="11 12">
    <name type="scientific">Frankia canadensis</name>
    <dbReference type="NCBI Taxonomy" id="1836972"/>
    <lineage>
        <taxon>Bacteria</taxon>
        <taxon>Bacillati</taxon>
        <taxon>Actinomycetota</taxon>
        <taxon>Actinomycetes</taxon>
        <taxon>Frankiales</taxon>
        <taxon>Frankiaceae</taxon>
        <taxon>Frankia</taxon>
    </lineage>
</organism>
<keyword evidence="12" id="KW-1185">Reference proteome</keyword>
<reference evidence="11 12" key="1">
    <citation type="submission" date="2017-06" db="EMBL/GenBank/DDBJ databases">
        <authorList>
            <person name="Kim H.J."/>
            <person name="Triplett B.A."/>
        </authorList>
    </citation>
    <scope>NUCLEOTIDE SEQUENCE [LARGE SCALE GENOMIC DNA]</scope>
    <source>
        <strain evidence="11">FRACA_ARgP5</strain>
    </source>
</reference>
<evidence type="ECO:0000313" key="12">
    <source>
        <dbReference type="Proteomes" id="UP000234331"/>
    </source>
</evidence>
<keyword evidence="8 9" id="KW-0119">Carbohydrate metabolism</keyword>
<dbReference type="EMBL" id="FZMO01000199">
    <property type="protein sequence ID" value="SNQ48767.1"/>
    <property type="molecule type" value="Genomic_DNA"/>
</dbReference>
<dbReference type="Gene3D" id="3.40.1190.20">
    <property type="match status" value="1"/>
</dbReference>
<name>A0A2I2KSW8_9ACTN</name>
<feature type="binding site" evidence="9">
    <location>
        <position position="261"/>
    </location>
    <ligand>
        <name>substrate</name>
    </ligand>
</feature>
<feature type="domain" description="Carbohydrate kinase PfkB" evidence="10">
    <location>
        <begin position="2"/>
        <end position="304"/>
    </location>
</feature>
<keyword evidence="6 9" id="KW-0460">Magnesium</keyword>
<evidence type="ECO:0000256" key="3">
    <source>
        <dbReference type="ARBA" id="ARBA00022741"/>
    </source>
</evidence>
<evidence type="ECO:0000313" key="11">
    <source>
        <dbReference type="EMBL" id="SNQ48767.1"/>
    </source>
</evidence>
<feature type="binding site" evidence="9">
    <location>
        <begin position="11"/>
        <end position="13"/>
    </location>
    <ligand>
        <name>substrate</name>
    </ligand>
</feature>
<accession>A0A2I2KSW8</accession>
<dbReference type="InterPro" id="IPR029056">
    <property type="entry name" value="Ribokinase-like"/>
</dbReference>
<comment type="caution">
    <text evidence="9">Lacks conserved residue(s) required for the propagation of feature annotation.</text>
</comment>
<dbReference type="CDD" id="cd01174">
    <property type="entry name" value="ribokinase"/>
    <property type="match status" value="1"/>
</dbReference>
<dbReference type="SUPFAM" id="SSF53613">
    <property type="entry name" value="Ribokinase-like"/>
    <property type="match status" value="1"/>
</dbReference>
<evidence type="ECO:0000259" key="10">
    <source>
        <dbReference type="Pfam" id="PF00294"/>
    </source>
</evidence>
<dbReference type="PRINTS" id="PR00990">
    <property type="entry name" value="RIBOKINASE"/>
</dbReference>
<evidence type="ECO:0000256" key="8">
    <source>
        <dbReference type="ARBA" id="ARBA00023277"/>
    </source>
</evidence>
<evidence type="ECO:0000256" key="5">
    <source>
        <dbReference type="ARBA" id="ARBA00022840"/>
    </source>
</evidence>
<dbReference type="RefSeq" id="WP_101832392.1">
    <property type="nucleotide sequence ID" value="NZ_FZMO01000199.1"/>
</dbReference>
<sequence>MGRVVVVGSTNMDVTTRVDRIPQPGETVAGSAVVFTPGGRGANQAVAASRLGAPTVLVGAVGSDGFGAVLHEFLRGEAIDVTCLVRLDSVTGTAVTMVDDAGENVIAIVPGANTAVSAAALDGLGLGPDDVVLLQQEIPASANAQALSRARAAGARTVLNAAPHRPMAADPLAADVRAAVDVLVVNEHELAGLVPEAAGLPHLAATAAVAAVRGLLADGAGPTADIVVTLGGAGTCARIGDAVVTLAAPQVPVVDTTGAGDCFCGAFGAGLAAGLPAATALFHANLAASLAVQRPGAGAAMPTRAELDALLTGRVGS</sequence>
<evidence type="ECO:0000256" key="2">
    <source>
        <dbReference type="ARBA" id="ARBA00022723"/>
    </source>
</evidence>
<feature type="active site" description="Proton acceptor" evidence="9">
    <location>
        <position position="261"/>
    </location>
</feature>
<gene>
    <name evidence="9 11" type="primary">rbsK</name>
    <name evidence="11" type="ORF">FRACA_2780002</name>
</gene>
<comment type="catalytic activity">
    <reaction evidence="9">
        <text>D-ribose + ATP = D-ribose 5-phosphate + ADP + H(+)</text>
        <dbReference type="Rhea" id="RHEA:13697"/>
        <dbReference type="ChEBI" id="CHEBI:15378"/>
        <dbReference type="ChEBI" id="CHEBI:30616"/>
        <dbReference type="ChEBI" id="CHEBI:47013"/>
        <dbReference type="ChEBI" id="CHEBI:78346"/>
        <dbReference type="ChEBI" id="CHEBI:456216"/>
        <dbReference type="EC" id="2.7.1.15"/>
    </reaction>
</comment>
<proteinExistence type="inferred from homology"/>
<feature type="binding site" evidence="9">
    <location>
        <position position="294"/>
    </location>
    <ligand>
        <name>K(+)</name>
        <dbReference type="ChEBI" id="CHEBI:29103"/>
    </ligand>
</feature>
<dbReference type="EC" id="2.7.1.15" evidence="9"/>
<dbReference type="GO" id="GO:0005829">
    <property type="term" value="C:cytosol"/>
    <property type="evidence" value="ECO:0007669"/>
    <property type="project" value="TreeGrafter"/>
</dbReference>
<evidence type="ECO:0000256" key="9">
    <source>
        <dbReference type="HAMAP-Rule" id="MF_01987"/>
    </source>
</evidence>
<dbReference type="GO" id="GO:0004747">
    <property type="term" value="F:ribokinase activity"/>
    <property type="evidence" value="ECO:0007669"/>
    <property type="project" value="UniProtKB-UniRule"/>
</dbReference>
<keyword evidence="9" id="KW-0963">Cytoplasm</keyword>
<comment type="pathway">
    <text evidence="9">Carbohydrate metabolism; D-ribose degradation; D-ribose 5-phosphate from beta-D-ribopyranose: step 2/2.</text>
</comment>
<protein>
    <recommendedName>
        <fullName evidence="9">Ribokinase</fullName>
        <shortName evidence="9">RK</shortName>
        <ecNumber evidence="9">2.7.1.15</ecNumber>
    </recommendedName>
</protein>
<feature type="binding site" evidence="9">
    <location>
        <position position="257"/>
    </location>
    <ligand>
        <name>K(+)</name>
        <dbReference type="ChEBI" id="CHEBI:29103"/>
    </ligand>
</feature>